<comment type="caution">
    <text evidence="3">The sequence shown here is derived from an EMBL/GenBank/DDBJ whole genome shotgun (WGS) entry which is preliminary data.</text>
</comment>
<dbReference type="SUPFAM" id="SSF52540">
    <property type="entry name" value="P-loop containing nucleoside triphosphate hydrolases"/>
    <property type="match status" value="1"/>
</dbReference>
<gene>
    <name evidence="3" type="ORF">OMM_04994</name>
</gene>
<keyword evidence="1" id="KW-0547">Nucleotide-binding</keyword>
<dbReference type="Pfam" id="PF00004">
    <property type="entry name" value="AAA"/>
    <property type="match status" value="1"/>
</dbReference>
<evidence type="ECO:0000313" key="3">
    <source>
        <dbReference type="EMBL" id="ETR67711.1"/>
    </source>
</evidence>
<comment type="similarity">
    <text evidence="1">Belongs to the AAA ATPase family.</text>
</comment>
<dbReference type="EMBL" id="ATBP01001247">
    <property type="protein sequence ID" value="ETR67711.1"/>
    <property type="molecule type" value="Genomic_DNA"/>
</dbReference>
<organism evidence="3 4">
    <name type="scientific">Candidatus Magnetoglobus multicellularis str. Araruama</name>
    <dbReference type="NCBI Taxonomy" id="890399"/>
    <lineage>
        <taxon>Bacteria</taxon>
        <taxon>Pseudomonadati</taxon>
        <taxon>Thermodesulfobacteriota</taxon>
        <taxon>Desulfobacteria</taxon>
        <taxon>Desulfobacterales</taxon>
        <taxon>Desulfobacteraceae</taxon>
        <taxon>Candidatus Magnetoglobus</taxon>
    </lineage>
</organism>
<dbReference type="Gene3D" id="1.10.8.60">
    <property type="match status" value="1"/>
</dbReference>
<dbReference type="InterPro" id="IPR003959">
    <property type="entry name" value="ATPase_AAA_core"/>
</dbReference>
<dbReference type="PANTHER" id="PTHR23077">
    <property type="entry name" value="AAA-FAMILY ATPASE"/>
    <property type="match status" value="1"/>
</dbReference>
<accession>A0A1V1NYS8</accession>
<dbReference type="GO" id="GO:0005524">
    <property type="term" value="F:ATP binding"/>
    <property type="evidence" value="ECO:0007669"/>
    <property type="project" value="UniProtKB-KW"/>
</dbReference>
<dbReference type="Gene3D" id="3.40.50.300">
    <property type="entry name" value="P-loop containing nucleotide triphosphate hydrolases"/>
    <property type="match status" value="1"/>
</dbReference>
<evidence type="ECO:0000256" key="1">
    <source>
        <dbReference type="RuleBase" id="RU003651"/>
    </source>
</evidence>
<keyword evidence="1" id="KW-0067">ATP-binding</keyword>
<protein>
    <recommendedName>
        <fullName evidence="2">ATPase AAA-type core domain-containing protein</fullName>
    </recommendedName>
</protein>
<dbReference type="InterPro" id="IPR027417">
    <property type="entry name" value="P-loop_NTPase"/>
</dbReference>
<sequence>MNATIQMVSGPEIMDKYVGQSENNLRNIFATARRNAPSVVFFDEFDSIASQRSTYSDGGARANNAVVAQLLTELDGFREDQTVLLIGTTNRINDIDQALLRPSRLRPIEIPNPEHDARKEVARIHAEKFGVDQLLKNLFEQASAYVQEFHSTGNIPQAFYDALFDKHPPYKDAFTEAVKSVPNAEIRAMQILFSRYQKPMIFLIVHWLISGCLQVKFLR</sequence>
<dbReference type="AlphaFoldDB" id="A0A1V1NYS8"/>
<feature type="domain" description="ATPase AAA-type core" evidence="2">
    <location>
        <begin position="2"/>
        <end position="106"/>
    </location>
</feature>
<name>A0A1V1NYS8_9BACT</name>
<dbReference type="InterPro" id="IPR050168">
    <property type="entry name" value="AAA_ATPase_domain"/>
</dbReference>
<dbReference type="InterPro" id="IPR003960">
    <property type="entry name" value="ATPase_AAA_CS"/>
</dbReference>
<proteinExistence type="inferred from homology"/>
<dbReference type="GO" id="GO:0016887">
    <property type="term" value="F:ATP hydrolysis activity"/>
    <property type="evidence" value="ECO:0007669"/>
    <property type="project" value="InterPro"/>
</dbReference>
<reference evidence="4" key="1">
    <citation type="submission" date="2012-11" db="EMBL/GenBank/DDBJ databases">
        <authorList>
            <person name="Lucero-Rivera Y.E."/>
            <person name="Tovar-Ramirez D."/>
        </authorList>
    </citation>
    <scope>NUCLEOTIDE SEQUENCE [LARGE SCALE GENOMIC DNA]</scope>
    <source>
        <strain evidence="4">Araruama</strain>
    </source>
</reference>
<evidence type="ECO:0000313" key="4">
    <source>
        <dbReference type="Proteomes" id="UP000189670"/>
    </source>
</evidence>
<dbReference type="PROSITE" id="PS00674">
    <property type="entry name" value="AAA"/>
    <property type="match status" value="1"/>
</dbReference>
<dbReference type="Proteomes" id="UP000189670">
    <property type="component" value="Unassembled WGS sequence"/>
</dbReference>
<evidence type="ECO:0000259" key="2">
    <source>
        <dbReference type="Pfam" id="PF00004"/>
    </source>
</evidence>